<dbReference type="EMBL" id="JBHUNF010000004">
    <property type="protein sequence ID" value="MFD2674982.1"/>
    <property type="molecule type" value="Genomic_DNA"/>
</dbReference>
<keyword evidence="4" id="KW-1185">Reference proteome</keyword>
<dbReference type="InterPro" id="IPR011010">
    <property type="entry name" value="DNA_brk_join_enz"/>
</dbReference>
<evidence type="ECO:0000313" key="3">
    <source>
        <dbReference type="EMBL" id="MFD2674982.1"/>
    </source>
</evidence>
<feature type="domain" description="Tyr recombinase" evidence="2">
    <location>
        <begin position="6"/>
        <end position="167"/>
    </location>
</feature>
<dbReference type="PROSITE" id="PS51898">
    <property type="entry name" value="TYR_RECOMBINASE"/>
    <property type="match status" value="1"/>
</dbReference>
<reference evidence="4" key="1">
    <citation type="journal article" date="2019" name="Int. J. Syst. Evol. Microbiol.">
        <title>The Global Catalogue of Microorganisms (GCM) 10K type strain sequencing project: providing services to taxonomists for standard genome sequencing and annotation.</title>
        <authorList>
            <consortium name="The Broad Institute Genomics Platform"/>
            <consortium name="The Broad Institute Genome Sequencing Center for Infectious Disease"/>
            <person name="Wu L."/>
            <person name="Ma J."/>
        </authorList>
    </citation>
    <scope>NUCLEOTIDE SEQUENCE [LARGE SCALE GENOMIC DNA]</scope>
    <source>
        <strain evidence="4">TISTR 1511</strain>
    </source>
</reference>
<gene>
    <name evidence="3" type="ORF">ACFSUQ_06695</name>
</gene>
<dbReference type="Proteomes" id="UP001597453">
    <property type="component" value="Unassembled WGS sequence"/>
</dbReference>
<dbReference type="InterPro" id="IPR013762">
    <property type="entry name" value="Integrase-like_cat_sf"/>
</dbReference>
<proteinExistence type="predicted"/>
<dbReference type="RefSeq" id="WP_187330013.1">
    <property type="nucleotide sequence ID" value="NZ_JBHUNF010000004.1"/>
</dbReference>
<accession>A0ABW5RLS5</accession>
<name>A0ABW5RLS5_9MICO</name>
<protein>
    <submittedName>
        <fullName evidence="3">Tyrosine-type recombinase/integrase</fullName>
    </submittedName>
</protein>
<evidence type="ECO:0000259" key="2">
    <source>
        <dbReference type="PROSITE" id="PS51898"/>
    </source>
</evidence>
<organism evidence="3 4">
    <name type="scientific">Gulosibacter bifidus</name>
    <dbReference type="NCBI Taxonomy" id="272239"/>
    <lineage>
        <taxon>Bacteria</taxon>
        <taxon>Bacillati</taxon>
        <taxon>Actinomycetota</taxon>
        <taxon>Actinomycetes</taxon>
        <taxon>Micrococcales</taxon>
        <taxon>Microbacteriaceae</taxon>
        <taxon>Gulosibacter</taxon>
    </lineage>
</organism>
<dbReference type="InterPro" id="IPR050090">
    <property type="entry name" value="Tyrosine_recombinase_XerCD"/>
</dbReference>
<dbReference type="CDD" id="cd00397">
    <property type="entry name" value="DNA_BRE_C"/>
    <property type="match status" value="1"/>
</dbReference>
<dbReference type="SUPFAM" id="SSF56349">
    <property type="entry name" value="DNA breaking-rejoining enzymes"/>
    <property type="match status" value="1"/>
</dbReference>
<dbReference type="InterPro" id="IPR002104">
    <property type="entry name" value="Integrase_catalytic"/>
</dbReference>
<dbReference type="PANTHER" id="PTHR30349:SF64">
    <property type="entry name" value="PROPHAGE INTEGRASE INTD-RELATED"/>
    <property type="match status" value="1"/>
</dbReference>
<evidence type="ECO:0000256" key="1">
    <source>
        <dbReference type="ARBA" id="ARBA00023172"/>
    </source>
</evidence>
<keyword evidence="1" id="KW-0233">DNA recombination</keyword>
<evidence type="ECO:0000313" key="4">
    <source>
        <dbReference type="Proteomes" id="UP001597453"/>
    </source>
</evidence>
<dbReference type="Gene3D" id="1.10.443.10">
    <property type="entry name" value="Intergrase catalytic core"/>
    <property type="match status" value="1"/>
</dbReference>
<dbReference type="PANTHER" id="PTHR30349">
    <property type="entry name" value="PHAGE INTEGRASE-RELATED"/>
    <property type="match status" value="1"/>
</dbReference>
<sequence>MRPTLPAPRPLPTAALDAAILRADARTQLILRLACDLGLRRAEIAKIHRDDVIDDLVGYSLRVRGKGERVRILPLPTSLARVILDAEGFLFPGRDDGHLSARWVGKLAANALPGAWSLHAGRHRFATLAHRQCGDLLVVQDLLGHASPVTTRVYIAPDATKARTVIESLAA</sequence>
<comment type="caution">
    <text evidence="3">The sequence shown here is derived from an EMBL/GenBank/DDBJ whole genome shotgun (WGS) entry which is preliminary data.</text>
</comment>
<dbReference type="Pfam" id="PF00589">
    <property type="entry name" value="Phage_integrase"/>
    <property type="match status" value="1"/>
</dbReference>